<proteinExistence type="predicted"/>
<organism evidence="1 2">
    <name type="scientific">Cladorrhinum samala</name>
    <dbReference type="NCBI Taxonomy" id="585594"/>
    <lineage>
        <taxon>Eukaryota</taxon>
        <taxon>Fungi</taxon>
        <taxon>Dikarya</taxon>
        <taxon>Ascomycota</taxon>
        <taxon>Pezizomycotina</taxon>
        <taxon>Sordariomycetes</taxon>
        <taxon>Sordariomycetidae</taxon>
        <taxon>Sordariales</taxon>
        <taxon>Podosporaceae</taxon>
        <taxon>Cladorrhinum</taxon>
    </lineage>
</organism>
<accession>A0AAV9I0I0</accession>
<gene>
    <name evidence="1" type="ORF">QBC42DRAFT_293728</name>
</gene>
<evidence type="ECO:0000313" key="1">
    <source>
        <dbReference type="EMBL" id="KAK4466118.1"/>
    </source>
</evidence>
<dbReference type="AlphaFoldDB" id="A0AAV9I0I0"/>
<dbReference type="Proteomes" id="UP001321749">
    <property type="component" value="Unassembled WGS sequence"/>
</dbReference>
<dbReference type="EMBL" id="MU864934">
    <property type="protein sequence ID" value="KAK4466118.1"/>
    <property type="molecule type" value="Genomic_DNA"/>
</dbReference>
<comment type="caution">
    <text evidence="1">The sequence shown here is derived from an EMBL/GenBank/DDBJ whole genome shotgun (WGS) entry which is preliminary data.</text>
</comment>
<name>A0AAV9I0I0_9PEZI</name>
<protein>
    <submittedName>
        <fullName evidence="1">Uncharacterized protein</fullName>
    </submittedName>
</protein>
<sequence length="174" mass="19492">MATPKRPADLAMPASTVPVELNDDLRVTVATLTQEPVLVEWSQNWGTKKSDTYYAVTFSNATRSYDPGRLFIASKYVDVFKSASQLVDDDSEYSFKVNDTFRYGQDAQGKNRFLVLHDPSNKIFQHRFASNKKIQYVTKVGDMVTGMAGGGKEEFKTVAGVITSKFGDELCKFY</sequence>
<keyword evidence="2" id="KW-1185">Reference proteome</keyword>
<reference evidence="1" key="1">
    <citation type="journal article" date="2023" name="Mol. Phylogenet. Evol.">
        <title>Genome-scale phylogeny and comparative genomics of the fungal order Sordariales.</title>
        <authorList>
            <person name="Hensen N."/>
            <person name="Bonometti L."/>
            <person name="Westerberg I."/>
            <person name="Brannstrom I.O."/>
            <person name="Guillou S."/>
            <person name="Cros-Aarteil S."/>
            <person name="Calhoun S."/>
            <person name="Haridas S."/>
            <person name="Kuo A."/>
            <person name="Mondo S."/>
            <person name="Pangilinan J."/>
            <person name="Riley R."/>
            <person name="LaButti K."/>
            <person name="Andreopoulos B."/>
            <person name="Lipzen A."/>
            <person name="Chen C."/>
            <person name="Yan M."/>
            <person name="Daum C."/>
            <person name="Ng V."/>
            <person name="Clum A."/>
            <person name="Steindorff A."/>
            <person name="Ohm R.A."/>
            <person name="Martin F."/>
            <person name="Silar P."/>
            <person name="Natvig D.O."/>
            <person name="Lalanne C."/>
            <person name="Gautier V."/>
            <person name="Ament-Velasquez S.L."/>
            <person name="Kruys A."/>
            <person name="Hutchinson M.I."/>
            <person name="Powell A.J."/>
            <person name="Barry K."/>
            <person name="Miller A.N."/>
            <person name="Grigoriev I.V."/>
            <person name="Debuchy R."/>
            <person name="Gladieux P."/>
            <person name="Hiltunen Thoren M."/>
            <person name="Johannesson H."/>
        </authorList>
    </citation>
    <scope>NUCLEOTIDE SEQUENCE</scope>
    <source>
        <strain evidence="1">PSN324</strain>
    </source>
</reference>
<reference evidence="1" key="2">
    <citation type="submission" date="2023-06" db="EMBL/GenBank/DDBJ databases">
        <authorList>
            <consortium name="Lawrence Berkeley National Laboratory"/>
            <person name="Mondo S.J."/>
            <person name="Hensen N."/>
            <person name="Bonometti L."/>
            <person name="Westerberg I."/>
            <person name="Brannstrom I.O."/>
            <person name="Guillou S."/>
            <person name="Cros-Aarteil S."/>
            <person name="Calhoun S."/>
            <person name="Haridas S."/>
            <person name="Kuo A."/>
            <person name="Pangilinan J."/>
            <person name="Riley R."/>
            <person name="Labutti K."/>
            <person name="Andreopoulos B."/>
            <person name="Lipzen A."/>
            <person name="Chen C."/>
            <person name="Yanf M."/>
            <person name="Daum C."/>
            <person name="Ng V."/>
            <person name="Clum A."/>
            <person name="Steindorff A."/>
            <person name="Ohm R."/>
            <person name="Martin F."/>
            <person name="Silar P."/>
            <person name="Natvig D."/>
            <person name="Lalanne C."/>
            <person name="Gautier V."/>
            <person name="Ament-Velasquez S.L."/>
            <person name="Kruys A."/>
            <person name="Hutchinson M.I."/>
            <person name="Powell A.J."/>
            <person name="Barry K."/>
            <person name="Miller A.N."/>
            <person name="Grigoriev I.V."/>
            <person name="Debuchy R."/>
            <person name="Gladieux P."/>
            <person name="Thoren M.H."/>
            <person name="Johannesson H."/>
        </authorList>
    </citation>
    <scope>NUCLEOTIDE SEQUENCE</scope>
    <source>
        <strain evidence="1">PSN324</strain>
    </source>
</reference>
<evidence type="ECO:0000313" key="2">
    <source>
        <dbReference type="Proteomes" id="UP001321749"/>
    </source>
</evidence>